<gene>
    <name evidence="2" type="ORF">LCGC14_0170110</name>
</gene>
<evidence type="ECO:0000313" key="2">
    <source>
        <dbReference type="EMBL" id="KKN96082.1"/>
    </source>
</evidence>
<dbReference type="EMBL" id="LAZR01000066">
    <property type="protein sequence ID" value="KKN96082.1"/>
    <property type="molecule type" value="Genomic_DNA"/>
</dbReference>
<feature type="region of interest" description="Disordered" evidence="1">
    <location>
        <begin position="83"/>
        <end position="116"/>
    </location>
</feature>
<dbReference type="Gene3D" id="1.10.10.610">
    <property type="entry name" value="YehU-like"/>
    <property type="match status" value="1"/>
</dbReference>
<organism evidence="2">
    <name type="scientific">marine sediment metagenome</name>
    <dbReference type="NCBI Taxonomy" id="412755"/>
    <lineage>
        <taxon>unclassified sequences</taxon>
        <taxon>metagenomes</taxon>
        <taxon>ecological metagenomes</taxon>
    </lineage>
</organism>
<dbReference type="InterPro" id="IPR010648">
    <property type="entry name" value="UPF0270"/>
</dbReference>
<proteinExistence type="predicted"/>
<feature type="compositionally biased region" description="Acidic residues" evidence="1">
    <location>
        <begin position="101"/>
        <end position="116"/>
    </location>
</feature>
<name>A0A0F9V8I5_9ZZZZ</name>
<dbReference type="AlphaFoldDB" id="A0A0F9V8I5"/>
<reference evidence="2" key="1">
    <citation type="journal article" date="2015" name="Nature">
        <title>Complex archaea that bridge the gap between prokaryotes and eukaryotes.</title>
        <authorList>
            <person name="Spang A."/>
            <person name="Saw J.H."/>
            <person name="Jorgensen S.L."/>
            <person name="Zaremba-Niedzwiedzka K."/>
            <person name="Martijn J."/>
            <person name="Lind A.E."/>
            <person name="van Eijk R."/>
            <person name="Schleper C."/>
            <person name="Guy L."/>
            <person name="Ettema T.J."/>
        </authorList>
    </citation>
    <scope>NUCLEOTIDE SEQUENCE</scope>
</reference>
<evidence type="ECO:0000256" key="1">
    <source>
        <dbReference type="SAM" id="MobiDB-lite"/>
    </source>
</evidence>
<dbReference type="Pfam" id="PF06794">
    <property type="entry name" value="UPF0270"/>
    <property type="match status" value="1"/>
</dbReference>
<accession>A0A0F9V8I5</accession>
<protein>
    <submittedName>
        <fullName evidence="2">Uncharacterized protein</fullName>
    </submittedName>
</protein>
<dbReference type="InterPro" id="IPR036685">
    <property type="entry name" value="YehU-like_sf"/>
</dbReference>
<comment type="caution">
    <text evidence="2">The sequence shown here is derived from an EMBL/GenBank/DDBJ whole genome shotgun (WGS) entry which is preliminary data.</text>
</comment>
<dbReference type="SUPFAM" id="SSF118001">
    <property type="entry name" value="YehU-like"/>
    <property type="match status" value="1"/>
</dbReference>
<sequence>MLKPYTQLEEGVLDALLDEYLTCDDGGDNLSISQRKEKLMKLLKAGEVFVIYPPDDSPPCLIPKQQVPAEELSKYRQLLRDLESDVDESQADEPHVAACESSEDSDPDPDSDPDFDLELELAPHLLESRLEVLKASIRFPFDLGRTLMTSGVKALLDSGKVALEDLQGLLLRHSNGDFGELSIESRWANLEAVGTEHQVNSWYPLAGTRLLVQTELGHTQTMVMLESER</sequence>